<dbReference type="CDD" id="cd18084">
    <property type="entry name" value="RsmE-like"/>
    <property type="match status" value="1"/>
</dbReference>
<dbReference type="InterPro" id="IPR015947">
    <property type="entry name" value="PUA-like_sf"/>
</dbReference>
<evidence type="ECO:0000256" key="2">
    <source>
        <dbReference type="ARBA" id="ARBA00005528"/>
    </source>
</evidence>
<keyword evidence="6 10" id="KW-0808">Transferase</keyword>
<dbReference type="SUPFAM" id="SSF88697">
    <property type="entry name" value="PUA domain-like"/>
    <property type="match status" value="1"/>
</dbReference>
<proteinExistence type="inferred from homology"/>
<name>A0A0J1B6Z8_RHOIS</name>
<evidence type="ECO:0000259" key="11">
    <source>
        <dbReference type="Pfam" id="PF04452"/>
    </source>
</evidence>
<reference evidence="13" key="1">
    <citation type="submission" date="2015-05" db="EMBL/GenBank/DDBJ databases">
        <title>Permanent draft genome of Rhodopirellula islandicus K833.</title>
        <authorList>
            <person name="Kizina J."/>
            <person name="Richter M."/>
            <person name="Glockner F.O."/>
            <person name="Harder J."/>
        </authorList>
    </citation>
    <scope>NUCLEOTIDE SEQUENCE [LARGE SCALE GENOMIC DNA]</scope>
    <source>
        <strain evidence="13">K833</strain>
    </source>
</reference>
<keyword evidence="14" id="KW-1185">Reference proteome</keyword>
<gene>
    <name evidence="13" type="ORF">RISK_005578</name>
</gene>
<dbReference type="FunFam" id="3.40.1280.10:FF:000020">
    <property type="entry name" value="Ribosomal RNA small subunit methyltransferase E"/>
    <property type="match status" value="1"/>
</dbReference>
<keyword evidence="3 10" id="KW-0963">Cytoplasm</keyword>
<evidence type="ECO:0000256" key="8">
    <source>
        <dbReference type="ARBA" id="ARBA00025699"/>
    </source>
</evidence>
<feature type="domain" description="Ribosomal RNA small subunit methyltransferase E methyltransferase" evidence="11">
    <location>
        <begin position="74"/>
        <end position="262"/>
    </location>
</feature>
<evidence type="ECO:0000256" key="4">
    <source>
        <dbReference type="ARBA" id="ARBA00022552"/>
    </source>
</evidence>
<dbReference type="InterPro" id="IPR029028">
    <property type="entry name" value="Alpha/beta_knot_MTases"/>
</dbReference>
<dbReference type="STRING" id="595434.RISK_005578"/>
<comment type="catalytic activity">
    <reaction evidence="9 10">
        <text>uridine(1498) in 16S rRNA + S-adenosyl-L-methionine = N(3)-methyluridine(1498) in 16S rRNA + S-adenosyl-L-homocysteine + H(+)</text>
        <dbReference type="Rhea" id="RHEA:42920"/>
        <dbReference type="Rhea" id="RHEA-COMP:10283"/>
        <dbReference type="Rhea" id="RHEA-COMP:10284"/>
        <dbReference type="ChEBI" id="CHEBI:15378"/>
        <dbReference type="ChEBI" id="CHEBI:57856"/>
        <dbReference type="ChEBI" id="CHEBI:59789"/>
        <dbReference type="ChEBI" id="CHEBI:65315"/>
        <dbReference type="ChEBI" id="CHEBI:74502"/>
        <dbReference type="EC" id="2.1.1.193"/>
    </reaction>
</comment>
<comment type="function">
    <text evidence="8 10">Specifically methylates the N3 position of the uracil ring of uridine 1498 (m3U1498) in 16S rRNA. Acts on the fully assembled 30S ribosomal subunit.</text>
</comment>
<dbReference type="PIRSF" id="PIRSF015601">
    <property type="entry name" value="MTase_slr0722"/>
    <property type="match status" value="1"/>
</dbReference>
<dbReference type="InterPro" id="IPR046887">
    <property type="entry name" value="RsmE_PUA-like"/>
</dbReference>
<dbReference type="Gene3D" id="3.40.1280.10">
    <property type="match status" value="1"/>
</dbReference>
<dbReference type="NCBIfam" id="TIGR00046">
    <property type="entry name" value="RsmE family RNA methyltransferase"/>
    <property type="match status" value="1"/>
</dbReference>
<evidence type="ECO:0000256" key="10">
    <source>
        <dbReference type="PIRNR" id="PIRNR015601"/>
    </source>
</evidence>
<evidence type="ECO:0000256" key="3">
    <source>
        <dbReference type="ARBA" id="ARBA00022490"/>
    </source>
</evidence>
<dbReference type="InterPro" id="IPR006700">
    <property type="entry name" value="RsmE"/>
</dbReference>
<evidence type="ECO:0000256" key="5">
    <source>
        <dbReference type="ARBA" id="ARBA00022603"/>
    </source>
</evidence>
<dbReference type="PATRIC" id="fig|595434.4.peg.5296"/>
<dbReference type="GO" id="GO:0070042">
    <property type="term" value="F:rRNA (uridine-N3-)-methyltransferase activity"/>
    <property type="evidence" value="ECO:0007669"/>
    <property type="project" value="TreeGrafter"/>
</dbReference>
<keyword evidence="4 10" id="KW-0698">rRNA processing</keyword>
<feature type="domain" description="Ribosomal RNA small subunit methyltransferase E PUA-like" evidence="12">
    <location>
        <begin position="19"/>
        <end position="63"/>
    </location>
</feature>
<evidence type="ECO:0000256" key="9">
    <source>
        <dbReference type="ARBA" id="ARBA00047944"/>
    </source>
</evidence>
<keyword evidence="7 10" id="KW-0949">S-adenosyl-L-methionine</keyword>
<evidence type="ECO:0000313" key="13">
    <source>
        <dbReference type="EMBL" id="KLU02512.1"/>
    </source>
</evidence>
<dbReference type="Proteomes" id="UP000036367">
    <property type="component" value="Unassembled WGS sequence"/>
</dbReference>
<sequence>MTRRYYVPDLRTQAPVVQLPDEEASHAARVMRVQPGDRIELFDGTGHQSGAEVVSVSKRECVVRCDAIETVNREPLVAVDLAIGFPKPDRAKEMVERLAELGVARVFPVVFERTQRPPADNLLSKLRRIVIEACKQSGRNALMEIESPIEFESLAKRISGGQASRETEPTGQSPVVSWQRVLVAMPNSPPLIAMEDSWQALKASEADQSNFDGRPRTLVLIGPEGGVSEAEQQRCNELGVESVGLGSRILRIETAASVVAARLVVD</sequence>
<evidence type="ECO:0000256" key="6">
    <source>
        <dbReference type="ARBA" id="ARBA00022679"/>
    </source>
</evidence>
<protein>
    <recommendedName>
        <fullName evidence="10">Ribosomal RNA small subunit methyltransferase E</fullName>
        <ecNumber evidence="10">2.1.1.193</ecNumber>
    </recommendedName>
</protein>
<dbReference type="SUPFAM" id="SSF75217">
    <property type="entry name" value="alpha/beta knot"/>
    <property type="match status" value="1"/>
</dbReference>
<evidence type="ECO:0000256" key="7">
    <source>
        <dbReference type="ARBA" id="ARBA00022691"/>
    </source>
</evidence>
<dbReference type="InterPro" id="IPR029026">
    <property type="entry name" value="tRNA_m1G_MTases_N"/>
</dbReference>
<evidence type="ECO:0000256" key="1">
    <source>
        <dbReference type="ARBA" id="ARBA00004496"/>
    </source>
</evidence>
<dbReference type="AlphaFoldDB" id="A0A0J1B6Z8"/>
<accession>A0A0J1B6Z8</accession>
<evidence type="ECO:0000259" key="12">
    <source>
        <dbReference type="Pfam" id="PF20260"/>
    </source>
</evidence>
<dbReference type="RefSeq" id="WP_047816545.1">
    <property type="nucleotide sequence ID" value="NZ_LECT01000044.1"/>
</dbReference>
<dbReference type="Pfam" id="PF20260">
    <property type="entry name" value="PUA_4"/>
    <property type="match status" value="1"/>
</dbReference>
<dbReference type="PANTHER" id="PTHR30027:SF3">
    <property type="entry name" value="16S RRNA (URACIL(1498)-N(3))-METHYLTRANSFERASE"/>
    <property type="match status" value="1"/>
</dbReference>
<organism evidence="13 14">
    <name type="scientific">Rhodopirellula islandica</name>
    <dbReference type="NCBI Taxonomy" id="595434"/>
    <lineage>
        <taxon>Bacteria</taxon>
        <taxon>Pseudomonadati</taxon>
        <taxon>Planctomycetota</taxon>
        <taxon>Planctomycetia</taxon>
        <taxon>Pirellulales</taxon>
        <taxon>Pirellulaceae</taxon>
        <taxon>Rhodopirellula</taxon>
    </lineage>
</organism>
<evidence type="ECO:0000313" key="14">
    <source>
        <dbReference type="Proteomes" id="UP000036367"/>
    </source>
</evidence>
<comment type="similarity">
    <text evidence="2 10">Belongs to the RNA methyltransferase RsmE family.</text>
</comment>
<dbReference type="GO" id="GO:0005737">
    <property type="term" value="C:cytoplasm"/>
    <property type="evidence" value="ECO:0007669"/>
    <property type="project" value="UniProtKB-SubCell"/>
</dbReference>
<comment type="subcellular location">
    <subcellularLocation>
        <location evidence="1 10">Cytoplasm</location>
    </subcellularLocation>
</comment>
<comment type="caution">
    <text evidence="13">The sequence shown here is derived from an EMBL/GenBank/DDBJ whole genome shotgun (WGS) entry which is preliminary data.</text>
</comment>
<keyword evidence="5 10" id="KW-0489">Methyltransferase</keyword>
<dbReference type="GO" id="GO:0070475">
    <property type="term" value="P:rRNA base methylation"/>
    <property type="evidence" value="ECO:0007669"/>
    <property type="project" value="TreeGrafter"/>
</dbReference>
<dbReference type="Pfam" id="PF04452">
    <property type="entry name" value="Methyltrans_RNA"/>
    <property type="match status" value="1"/>
</dbReference>
<dbReference type="EMBL" id="LECT01000044">
    <property type="protein sequence ID" value="KLU02512.1"/>
    <property type="molecule type" value="Genomic_DNA"/>
</dbReference>
<dbReference type="InterPro" id="IPR046886">
    <property type="entry name" value="RsmE_MTase_dom"/>
</dbReference>
<dbReference type="OrthoDB" id="9815641at2"/>
<dbReference type="PANTHER" id="PTHR30027">
    <property type="entry name" value="RIBOSOMAL RNA SMALL SUBUNIT METHYLTRANSFERASE E"/>
    <property type="match status" value="1"/>
</dbReference>
<dbReference type="EC" id="2.1.1.193" evidence="10"/>